<comment type="caution">
    <text evidence="1">The sequence shown here is derived from an EMBL/GenBank/DDBJ whole genome shotgun (WGS) entry which is preliminary data.</text>
</comment>
<keyword evidence="2" id="KW-1185">Reference proteome</keyword>
<dbReference type="Proteomes" id="UP001433508">
    <property type="component" value="Unassembled WGS sequence"/>
</dbReference>
<evidence type="ECO:0000313" key="2">
    <source>
        <dbReference type="Proteomes" id="UP001433508"/>
    </source>
</evidence>
<proteinExistence type="predicted"/>
<accession>A0ACC3SXX3</accession>
<evidence type="ECO:0000313" key="1">
    <source>
        <dbReference type="EMBL" id="KAK9236502.1"/>
    </source>
</evidence>
<sequence length="311" mass="34089">MASVVRSRAPALLRRGVRSFHYTAIAADSSSSTSALAYKALHRRARFPTQPKIETPSWSASTAVSSILYEMPEANPQPSKSHVLNCLVQNEPGVLSRVAGILAGRGFNIDSLVVCNTEVADLSRMTIVLQGQDGVIEQARRQLEDLVPVWAVLDYTNTPTVQRELLLCKVSLLGPEYFEELLAHHEHGISEALGEESIGVFEEEETYTSYHPSQLAPSEALRHKHEHLDAITKLARHFGGKVVDISMNNCVVELSAKPDRITAFIQLLQPFGILELARSGMMALTRSPLETATKDSKTAEEVVDVSQLPPG</sequence>
<gene>
    <name evidence="1" type="ORF">V1525DRAFT_406774</name>
</gene>
<reference evidence="2" key="1">
    <citation type="journal article" date="2024" name="Front. Bioeng. Biotechnol.">
        <title>Genome-scale model development and genomic sequencing of the oleaginous clade Lipomyces.</title>
        <authorList>
            <person name="Czajka J.J."/>
            <person name="Han Y."/>
            <person name="Kim J."/>
            <person name="Mondo S.J."/>
            <person name="Hofstad B.A."/>
            <person name="Robles A."/>
            <person name="Haridas S."/>
            <person name="Riley R."/>
            <person name="LaButti K."/>
            <person name="Pangilinan J."/>
            <person name="Andreopoulos W."/>
            <person name="Lipzen A."/>
            <person name="Yan J."/>
            <person name="Wang M."/>
            <person name="Ng V."/>
            <person name="Grigoriev I.V."/>
            <person name="Spatafora J.W."/>
            <person name="Magnuson J.K."/>
            <person name="Baker S.E."/>
            <person name="Pomraning K.R."/>
        </authorList>
    </citation>
    <scope>NUCLEOTIDE SEQUENCE [LARGE SCALE GENOMIC DNA]</scope>
    <source>
        <strain evidence="2">CBS 7786</strain>
    </source>
</reference>
<dbReference type="EMBL" id="MU971386">
    <property type="protein sequence ID" value="KAK9236502.1"/>
    <property type="molecule type" value="Genomic_DNA"/>
</dbReference>
<organism evidence="1 2">
    <name type="scientific">Lipomyces kononenkoae</name>
    <name type="common">Yeast</name>
    <dbReference type="NCBI Taxonomy" id="34357"/>
    <lineage>
        <taxon>Eukaryota</taxon>
        <taxon>Fungi</taxon>
        <taxon>Dikarya</taxon>
        <taxon>Ascomycota</taxon>
        <taxon>Saccharomycotina</taxon>
        <taxon>Lipomycetes</taxon>
        <taxon>Lipomycetales</taxon>
        <taxon>Lipomycetaceae</taxon>
        <taxon>Lipomyces</taxon>
    </lineage>
</organism>
<name>A0ACC3SXX3_LIPKO</name>
<protein>
    <submittedName>
        <fullName evidence="1">Small subunit of acetolactate synthase-domain-containing protein</fullName>
    </submittedName>
</protein>